<evidence type="ECO:0000313" key="2">
    <source>
        <dbReference type="EMBL" id="OMJ27263.1"/>
    </source>
</evidence>
<feature type="region of interest" description="Disordered" evidence="1">
    <location>
        <begin position="1"/>
        <end position="101"/>
    </location>
</feature>
<evidence type="ECO:0000313" key="3">
    <source>
        <dbReference type="Proteomes" id="UP000187429"/>
    </source>
</evidence>
<dbReference type="OrthoDB" id="10359734at2759"/>
<dbReference type="Proteomes" id="UP000187429">
    <property type="component" value="Unassembled WGS sequence"/>
</dbReference>
<proteinExistence type="predicted"/>
<feature type="compositionally biased region" description="Low complexity" evidence="1">
    <location>
        <begin position="1"/>
        <end position="41"/>
    </location>
</feature>
<dbReference type="AlphaFoldDB" id="A0A1R1YK48"/>
<feature type="compositionally biased region" description="Polar residues" evidence="1">
    <location>
        <begin position="78"/>
        <end position="101"/>
    </location>
</feature>
<protein>
    <submittedName>
        <fullName evidence="2">Uncharacterized protein</fullName>
    </submittedName>
</protein>
<organism evidence="2 3">
    <name type="scientific">Smittium culicis</name>
    <dbReference type="NCBI Taxonomy" id="133412"/>
    <lineage>
        <taxon>Eukaryota</taxon>
        <taxon>Fungi</taxon>
        <taxon>Fungi incertae sedis</taxon>
        <taxon>Zoopagomycota</taxon>
        <taxon>Kickxellomycotina</taxon>
        <taxon>Harpellomycetes</taxon>
        <taxon>Harpellales</taxon>
        <taxon>Legeriomycetaceae</taxon>
        <taxon>Smittium</taxon>
    </lineage>
</organism>
<reference evidence="3" key="1">
    <citation type="submission" date="2017-01" db="EMBL/GenBank/DDBJ databases">
        <authorList>
            <person name="Wang Y."/>
            <person name="White M."/>
            <person name="Kvist S."/>
            <person name="Moncalvo J.-M."/>
        </authorList>
    </citation>
    <scope>NUCLEOTIDE SEQUENCE [LARGE SCALE GENOMIC DNA]</scope>
    <source>
        <strain evidence="3">ID-206-W2</strain>
    </source>
</reference>
<comment type="caution">
    <text evidence="2">The sequence shown here is derived from an EMBL/GenBank/DDBJ whole genome shotgun (WGS) entry which is preliminary data.</text>
</comment>
<sequence>MARSNNGANRTTRSRTTATSSTSSTTAATSSSANPGSAPTARTRRPTGENDLISDPVPHYSAASIDPPVIEIADNDSSDQSNAPPSYSLLHPQTNYPTIPQTTFDSAHTPVASSSRSQAPLSVTTLVPSLISNRNFISNGKGRASNTHKMVRYSSPLTTASTVRRTNGAIQRPSTNTSVRANFGSLNRSSSEFRTHLAAASNCRSYTPYDHSKKLKAIEELTGIRNTSVNPFDLVVLKGIRRKQITEVKKYFIDLDVYIDMIGKIKFVDDRTEILEIKS</sequence>
<gene>
    <name evidence="2" type="ORF">AYI69_g3307</name>
</gene>
<keyword evidence="3" id="KW-1185">Reference proteome</keyword>
<accession>A0A1R1YK48</accession>
<evidence type="ECO:0000256" key="1">
    <source>
        <dbReference type="SAM" id="MobiDB-lite"/>
    </source>
</evidence>
<dbReference type="EMBL" id="LSSM01001096">
    <property type="protein sequence ID" value="OMJ27263.1"/>
    <property type="molecule type" value="Genomic_DNA"/>
</dbReference>
<name>A0A1R1YK48_9FUNG</name>